<dbReference type="GO" id="GO:0005886">
    <property type="term" value="C:plasma membrane"/>
    <property type="evidence" value="ECO:0007669"/>
    <property type="project" value="UniProtKB-SubCell"/>
</dbReference>
<evidence type="ECO:0000256" key="7">
    <source>
        <dbReference type="ARBA" id="ARBA00022989"/>
    </source>
</evidence>
<evidence type="ECO:0000313" key="13">
    <source>
        <dbReference type="Proteomes" id="UP000230097"/>
    </source>
</evidence>
<accession>A0A2M8DLA6</accession>
<reference evidence="13" key="1">
    <citation type="submission" date="2017-09" db="EMBL/GenBank/DDBJ databases">
        <title>Depth-based differentiation of microbial function through sediment-hosted aquifers and enrichment of novel symbionts in the deep terrestrial subsurface.</title>
        <authorList>
            <person name="Probst A.J."/>
            <person name="Ladd B."/>
            <person name="Jarett J.K."/>
            <person name="Geller-Mcgrath D.E."/>
            <person name="Sieber C.M.K."/>
            <person name="Emerson J.B."/>
            <person name="Anantharaman K."/>
            <person name="Thomas B.C."/>
            <person name="Malmstrom R."/>
            <person name="Stieglmeier M."/>
            <person name="Klingl A."/>
            <person name="Woyke T."/>
            <person name="Ryan C.M."/>
            <person name="Banfield J.F."/>
        </authorList>
    </citation>
    <scope>NUCLEOTIDE SEQUENCE [LARGE SCALE GENOMIC DNA]</scope>
</reference>
<evidence type="ECO:0000259" key="11">
    <source>
        <dbReference type="Pfam" id="PF00482"/>
    </source>
</evidence>
<dbReference type="PRINTS" id="PR00812">
    <property type="entry name" value="BCTERIALGSPF"/>
</dbReference>
<evidence type="ECO:0000256" key="6">
    <source>
        <dbReference type="ARBA" id="ARBA00022692"/>
    </source>
</evidence>
<evidence type="ECO:0000313" key="12">
    <source>
        <dbReference type="EMBL" id="PJB98544.1"/>
    </source>
</evidence>
<evidence type="ECO:0000256" key="4">
    <source>
        <dbReference type="ARBA" id="ARBA00022475"/>
    </source>
</evidence>
<keyword evidence="5" id="KW-0997">Cell inner membrane</keyword>
<evidence type="ECO:0000256" key="8">
    <source>
        <dbReference type="ARBA" id="ARBA00023136"/>
    </source>
</evidence>
<proteinExistence type="inferred from homology"/>
<feature type="domain" description="Type II secretion system protein GspF" evidence="11">
    <location>
        <begin position="68"/>
        <end position="191"/>
    </location>
</feature>
<keyword evidence="6 9" id="KW-0812">Transmembrane</keyword>
<dbReference type="EMBL" id="PFTC01000039">
    <property type="protein sequence ID" value="PJB98544.1"/>
    <property type="molecule type" value="Genomic_DNA"/>
</dbReference>
<keyword evidence="7 10" id="KW-1133">Transmembrane helix</keyword>
<evidence type="ECO:0000256" key="3">
    <source>
        <dbReference type="ARBA" id="ARBA00022448"/>
    </source>
</evidence>
<dbReference type="InterPro" id="IPR042094">
    <property type="entry name" value="T2SS_GspF_sf"/>
</dbReference>
<name>A0A2M8DLA6_9BACT</name>
<dbReference type="PANTHER" id="PTHR30012:SF0">
    <property type="entry name" value="TYPE II SECRETION SYSTEM PROTEIN F-RELATED"/>
    <property type="match status" value="1"/>
</dbReference>
<keyword evidence="8 10" id="KW-0472">Membrane</keyword>
<feature type="domain" description="Type II secretion system protein GspF" evidence="11">
    <location>
        <begin position="271"/>
        <end position="394"/>
    </location>
</feature>
<dbReference type="AlphaFoldDB" id="A0A2M8DLA6"/>
<feature type="transmembrane region" description="Helical" evidence="10">
    <location>
        <begin position="210"/>
        <end position="237"/>
    </location>
</feature>
<gene>
    <name evidence="12" type="ORF">CO078_01675</name>
</gene>
<feature type="transmembrane region" description="Helical" evidence="10">
    <location>
        <begin position="376"/>
        <end position="396"/>
    </location>
</feature>
<evidence type="ECO:0000256" key="10">
    <source>
        <dbReference type="SAM" id="Phobius"/>
    </source>
</evidence>
<dbReference type="Gene3D" id="1.20.81.30">
    <property type="entry name" value="Type II secretion system (T2SS), domain F"/>
    <property type="match status" value="2"/>
</dbReference>
<feature type="transmembrane region" description="Helical" evidence="10">
    <location>
        <begin position="168"/>
        <end position="190"/>
    </location>
</feature>
<evidence type="ECO:0000256" key="1">
    <source>
        <dbReference type="ARBA" id="ARBA00004429"/>
    </source>
</evidence>
<comment type="similarity">
    <text evidence="2 9">Belongs to the GSP F family.</text>
</comment>
<dbReference type="PROSITE" id="PS00874">
    <property type="entry name" value="T2SP_F"/>
    <property type="match status" value="1"/>
</dbReference>
<dbReference type="Pfam" id="PF00482">
    <property type="entry name" value="T2SSF"/>
    <property type="match status" value="2"/>
</dbReference>
<dbReference type="InterPro" id="IPR018076">
    <property type="entry name" value="T2SS_GspF_dom"/>
</dbReference>
<evidence type="ECO:0000256" key="9">
    <source>
        <dbReference type="RuleBase" id="RU003923"/>
    </source>
</evidence>
<dbReference type="InterPro" id="IPR001992">
    <property type="entry name" value="T2SS_GspF/T4SS_PilC_CS"/>
</dbReference>
<evidence type="ECO:0000256" key="2">
    <source>
        <dbReference type="ARBA" id="ARBA00005745"/>
    </source>
</evidence>
<dbReference type="InterPro" id="IPR003004">
    <property type="entry name" value="GspF/PilC"/>
</dbReference>
<organism evidence="12 13">
    <name type="scientific">Candidatus Nealsonbacteria bacterium CG_4_9_14_0_8_um_filter_36_17</name>
    <dbReference type="NCBI Taxonomy" id="1974693"/>
    <lineage>
        <taxon>Bacteria</taxon>
        <taxon>Candidatus Nealsoniibacteriota</taxon>
    </lineage>
</organism>
<evidence type="ECO:0000256" key="5">
    <source>
        <dbReference type="ARBA" id="ARBA00022519"/>
    </source>
</evidence>
<keyword evidence="3 9" id="KW-0813">Transport</keyword>
<dbReference type="FunFam" id="1.20.81.30:FF:000001">
    <property type="entry name" value="Type II secretion system protein F"/>
    <property type="match status" value="1"/>
</dbReference>
<dbReference type="Proteomes" id="UP000230097">
    <property type="component" value="Unassembled WGS sequence"/>
</dbReference>
<dbReference type="GO" id="GO:0009306">
    <property type="term" value="P:protein secretion"/>
    <property type="evidence" value="ECO:0007669"/>
    <property type="project" value="InterPro"/>
</dbReference>
<protein>
    <recommendedName>
        <fullName evidence="11">Type II secretion system protein GspF domain-containing protein</fullName>
    </recommendedName>
</protein>
<comment type="caution">
    <text evidence="12">The sequence shown here is derived from an EMBL/GenBank/DDBJ whole genome shotgun (WGS) entry which is preliminary data.</text>
</comment>
<comment type="subcellular location">
    <subcellularLocation>
        <location evidence="1">Cell inner membrane</location>
        <topology evidence="1">Multi-pass membrane protein</topology>
    </subcellularLocation>
    <subcellularLocation>
        <location evidence="9">Cell membrane</location>
        <topology evidence="9">Multi-pass membrane protein</topology>
    </subcellularLocation>
</comment>
<dbReference type="PANTHER" id="PTHR30012">
    <property type="entry name" value="GENERAL SECRETION PATHWAY PROTEIN"/>
    <property type="match status" value="1"/>
</dbReference>
<keyword evidence="4" id="KW-1003">Cell membrane</keyword>
<sequence length="401" mass="44521">MKFNYQARDQKGEVQSGQVEASSREAAVTLLQRHGLYITFLEEVAAPPFYAQIIKILERTSQKDIVLFSRQLAIMFKSRVPLVESLEVLAVQARNLDLKEKIFKISEEIEGGTTLSGALSKYPKIFSPFYIAMVRAGEASGKLSEALSYLAEHLERGYHLASKLRGAMIYPAMVIFVAIIVFTLMMFYIIPQLTEVLLSSGSELPLITKGAISLSIFLKKWGIFLILTLLGLIIFAIRYSRTSQGKKFFDQISLRLPLVSELLKMICLSRFAENLSTLISGGLPIASALEISGEIVGNSVYREIIFQTRDEVRKGESISSILSRFPEVFPPVFTQMTLVGEKTGTLDKTLLNIVSFYQKEVDGTVDNLLSILEPALIIFLGLVVGGIMASVLLPLYQMPGI</sequence>